<organism evidence="1 2">
    <name type="scientific">Diplocarpon coronariae</name>
    <dbReference type="NCBI Taxonomy" id="2795749"/>
    <lineage>
        <taxon>Eukaryota</taxon>
        <taxon>Fungi</taxon>
        <taxon>Dikarya</taxon>
        <taxon>Ascomycota</taxon>
        <taxon>Pezizomycotina</taxon>
        <taxon>Leotiomycetes</taxon>
        <taxon>Helotiales</taxon>
        <taxon>Drepanopezizaceae</taxon>
        <taxon>Diplocarpon</taxon>
    </lineage>
</organism>
<accession>A0A218YZT3</accession>
<dbReference type="Pfam" id="PF11654">
    <property type="entry name" value="NCE101"/>
    <property type="match status" value="1"/>
</dbReference>
<protein>
    <submittedName>
        <fullName evidence="1">Uncharacterized protein</fullName>
    </submittedName>
</protein>
<dbReference type="Proteomes" id="UP000242519">
    <property type="component" value="Unassembled WGS sequence"/>
</dbReference>
<reference evidence="1 2" key="1">
    <citation type="submission" date="2017-04" db="EMBL/GenBank/DDBJ databases">
        <title>Draft genome sequence of Marssonina coronaria NL1: causal agent of apple blotch.</title>
        <authorList>
            <person name="Cheng Q."/>
        </authorList>
    </citation>
    <scope>NUCLEOTIDE SEQUENCE [LARGE SCALE GENOMIC DNA]</scope>
    <source>
        <strain evidence="1 2">NL1</strain>
    </source>
</reference>
<sequence length="118" mass="12670">MPAPAPAHLISRAADPVFALLIGLGAAATRIHREEKEAGRGGWATIETGLRRSDTLPTGTPMCAASAPVDAARPGRNGSRLWWTALETLLSQLRVESWLPLLLRTSSRRIVQFLGFGS</sequence>
<gene>
    <name evidence="1" type="ORF">B2J93_2563</name>
</gene>
<dbReference type="GO" id="GO:0009306">
    <property type="term" value="P:protein secretion"/>
    <property type="evidence" value="ECO:0007669"/>
    <property type="project" value="InterPro"/>
</dbReference>
<comment type="caution">
    <text evidence="1">The sequence shown here is derived from an EMBL/GenBank/DDBJ whole genome shotgun (WGS) entry which is preliminary data.</text>
</comment>
<dbReference type="InterPro" id="IPR024242">
    <property type="entry name" value="NCE101"/>
</dbReference>
<evidence type="ECO:0000313" key="2">
    <source>
        <dbReference type="Proteomes" id="UP000242519"/>
    </source>
</evidence>
<dbReference type="OrthoDB" id="2155101at2759"/>
<evidence type="ECO:0000313" key="1">
    <source>
        <dbReference type="EMBL" id="OWP00870.1"/>
    </source>
</evidence>
<proteinExistence type="predicted"/>
<dbReference type="EMBL" id="MZNU01000302">
    <property type="protein sequence ID" value="OWP00870.1"/>
    <property type="molecule type" value="Genomic_DNA"/>
</dbReference>
<dbReference type="InParanoid" id="A0A218YZT3"/>
<dbReference type="AlphaFoldDB" id="A0A218YZT3"/>
<keyword evidence="2" id="KW-1185">Reference proteome</keyword>
<dbReference type="STRING" id="503106.A0A218YZT3"/>
<name>A0A218YZT3_9HELO</name>